<evidence type="ECO:0000313" key="3">
    <source>
        <dbReference type="Proteomes" id="UP000248584"/>
    </source>
</evidence>
<proteinExistence type="predicted"/>
<keyword evidence="3" id="KW-1185">Reference proteome</keyword>
<dbReference type="InterPro" id="IPR024618">
    <property type="entry name" value="DUF3857"/>
</dbReference>
<dbReference type="EMBL" id="QKZR01000002">
    <property type="protein sequence ID" value="PZX40998.1"/>
    <property type="molecule type" value="Genomic_DNA"/>
</dbReference>
<dbReference type="Gene3D" id="2.60.120.1130">
    <property type="match status" value="1"/>
</dbReference>
<evidence type="ECO:0000313" key="2">
    <source>
        <dbReference type="EMBL" id="PZX40998.1"/>
    </source>
</evidence>
<gene>
    <name evidence="2" type="ORF">LX97_01777</name>
</gene>
<organism evidence="2 3">
    <name type="scientific">Nonlabens dokdonensis</name>
    <dbReference type="NCBI Taxonomy" id="328515"/>
    <lineage>
        <taxon>Bacteria</taxon>
        <taxon>Pseudomonadati</taxon>
        <taxon>Bacteroidota</taxon>
        <taxon>Flavobacteriia</taxon>
        <taxon>Flavobacteriales</taxon>
        <taxon>Flavobacteriaceae</taxon>
        <taxon>Nonlabens</taxon>
    </lineage>
</organism>
<dbReference type="Proteomes" id="UP000248584">
    <property type="component" value="Unassembled WGS sequence"/>
</dbReference>
<dbReference type="RefSeq" id="WP_015362533.1">
    <property type="nucleotide sequence ID" value="NZ_QKZR01000002.1"/>
</dbReference>
<protein>
    <submittedName>
        <fullName evidence="2">Uncharacterized protein DUF3857</fullName>
    </submittedName>
</protein>
<feature type="domain" description="DUF3857" evidence="1">
    <location>
        <begin position="64"/>
        <end position="185"/>
    </location>
</feature>
<sequence>MKKLIFIGILLFSINSFGQDIKFGKVSKEDFNLTANDSLDHDALFIYRNVDINFTYVTGSGFNQNRNVHERILIKNEEGLRYATKRIRLWDKNSKTRELLRNLKGATYNLVDGKVKKSKLRRSGEFEEDLNERWKLESFTMPDVRIGSIIEYKYYIDSPFPSIDDIDLQQSVPTLQQDIKVQLVEYYLYNVLFNPRANYVPQFSEEIKRKNIAMGNNAQRVTTSDRLLTLSKKNIPALEAEPMSGNLENFRARMIIELAGTRFPNSTIENFSTSWEAVSKNILDNKNFGDQIKQRKHFKEDLIRAIKPGMSDEEKISVVFNLVKSKIKWDGNYGKFAYQGIKKAYKEGNGNVADVNLTIVAMLQELGFNANPVLVSSRSNGIPIVPTQDGFNYVIAAVNVDGNEVLLDATEPYSAPNLLPFRATNWQGRLIVEGGASSWVELSTPILSSEIKIMEVDIEEDFTLRGKVQQKETGHIAYKTRNEYAGSNEKNISQHFIGNNQNLEVTNVEVKELNTPSEAIISSYEFKYKDGVDNIGDKIYITPMLYEATDENPFKREERNLPVDLVYPFKTNALININIPDGYKVESLPESKKLVYEENTGYYSFIVEQKGNVISVRGTFKMNETLVMPYNYGIWRQFFITIVDTNAEKIVLTKI</sequence>
<comment type="caution">
    <text evidence="2">The sequence shown here is derived from an EMBL/GenBank/DDBJ whole genome shotgun (WGS) entry which is preliminary data.</text>
</comment>
<dbReference type="Gene3D" id="2.60.40.3140">
    <property type="match status" value="1"/>
</dbReference>
<dbReference type="Gene3D" id="3.10.620.30">
    <property type="match status" value="1"/>
</dbReference>
<reference evidence="2 3" key="1">
    <citation type="submission" date="2018-06" db="EMBL/GenBank/DDBJ databases">
        <title>Genomic Encyclopedia of Archaeal and Bacterial Type Strains, Phase II (KMG-II): from individual species to whole genera.</title>
        <authorList>
            <person name="Goeker M."/>
        </authorList>
    </citation>
    <scope>NUCLEOTIDE SEQUENCE [LARGE SCALE GENOMIC DNA]</scope>
    <source>
        <strain evidence="2 3">DSM 17205</strain>
    </source>
</reference>
<accession>A0ABX5PYG0</accession>
<name>A0ABX5PYG0_9FLAO</name>
<dbReference type="Pfam" id="PF12969">
    <property type="entry name" value="DUF3857"/>
    <property type="match status" value="1"/>
</dbReference>
<evidence type="ECO:0000259" key="1">
    <source>
        <dbReference type="Pfam" id="PF12969"/>
    </source>
</evidence>